<dbReference type="EMBL" id="GGMS01008162">
    <property type="protein sequence ID" value="MBY77365.1"/>
    <property type="molecule type" value="Transcribed_RNA"/>
</dbReference>
<gene>
    <name evidence="2" type="ORF">g.133094</name>
</gene>
<dbReference type="AlphaFoldDB" id="A0A2S2QHZ5"/>
<organism evidence="2">
    <name type="scientific">Sipha flava</name>
    <name type="common">yellow sugarcane aphid</name>
    <dbReference type="NCBI Taxonomy" id="143950"/>
    <lineage>
        <taxon>Eukaryota</taxon>
        <taxon>Metazoa</taxon>
        <taxon>Ecdysozoa</taxon>
        <taxon>Arthropoda</taxon>
        <taxon>Hexapoda</taxon>
        <taxon>Insecta</taxon>
        <taxon>Pterygota</taxon>
        <taxon>Neoptera</taxon>
        <taxon>Paraneoptera</taxon>
        <taxon>Hemiptera</taxon>
        <taxon>Sternorrhyncha</taxon>
        <taxon>Aphidomorpha</taxon>
        <taxon>Aphidoidea</taxon>
        <taxon>Aphididae</taxon>
        <taxon>Sipha</taxon>
    </lineage>
</organism>
<reference evidence="2" key="1">
    <citation type="submission" date="2018-04" db="EMBL/GenBank/DDBJ databases">
        <title>Transcriptome assembly of Sipha flava.</title>
        <authorList>
            <person name="Scully E.D."/>
            <person name="Geib S.M."/>
            <person name="Palmer N.A."/>
            <person name="Koch K."/>
            <person name="Bradshaw J."/>
            <person name="Heng-Moss T."/>
            <person name="Sarath G."/>
        </authorList>
    </citation>
    <scope>NUCLEOTIDE SEQUENCE</scope>
</reference>
<feature type="transmembrane region" description="Helical" evidence="1">
    <location>
        <begin position="68"/>
        <end position="89"/>
    </location>
</feature>
<keyword evidence="1" id="KW-0812">Transmembrane</keyword>
<proteinExistence type="predicted"/>
<keyword evidence="1" id="KW-1133">Transmembrane helix</keyword>
<evidence type="ECO:0000256" key="1">
    <source>
        <dbReference type="SAM" id="Phobius"/>
    </source>
</evidence>
<evidence type="ECO:0000313" key="2">
    <source>
        <dbReference type="EMBL" id="MBY77365.1"/>
    </source>
</evidence>
<protein>
    <submittedName>
        <fullName evidence="2">Uncharacterized protein</fullName>
    </submittedName>
</protein>
<name>A0A2S2QHZ5_9HEMI</name>
<keyword evidence="1" id="KW-0472">Membrane</keyword>
<sequence length="126" mass="14350">MREKSRGPHLSVFTGVWGEPMRPADSAHRFTRAMRCYRVATAEDPRGPNGRRPHAITLLIRRKDVRNVIAFPSSFLLFTSAVVSVASTINYQTSVISRGVFRLSPTKMVEGRLIYFSLIWAQNWQV</sequence>
<accession>A0A2S2QHZ5</accession>